<dbReference type="InterPro" id="IPR051940">
    <property type="entry name" value="Chitin_bind-dev_reg"/>
</dbReference>
<evidence type="ECO:0000256" key="5">
    <source>
        <dbReference type="ARBA" id="ARBA00023180"/>
    </source>
</evidence>
<keyword evidence="4" id="KW-1015">Disulfide bond</keyword>
<keyword evidence="2 6" id="KW-0732">Signal</keyword>
<feature type="chain" id="PRO_5035437714" description="Chitin-binding type-2 domain-containing protein" evidence="6">
    <location>
        <begin position="19"/>
        <end position="322"/>
    </location>
</feature>
<organism evidence="8 9">
    <name type="scientific">Brenthis ino</name>
    <name type="common">lesser marbled fritillary</name>
    <dbReference type="NCBI Taxonomy" id="405034"/>
    <lineage>
        <taxon>Eukaryota</taxon>
        <taxon>Metazoa</taxon>
        <taxon>Ecdysozoa</taxon>
        <taxon>Arthropoda</taxon>
        <taxon>Hexapoda</taxon>
        <taxon>Insecta</taxon>
        <taxon>Pterygota</taxon>
        <taxon>Neoptera</taxon>
        <taxon>Endopterygota</taxon>
        <taxon>Lepidoptera</taxon>
        <taxon>Glossata</taxon>
        <taxon>Ditrysia</taxon>
        <taxon>Papilionoidea</taxon>
        <taxon>Nymphalidae</taxon>
        <taxon>Heliconiinae</taxon>
        <taxon>Argynnini</taxon>
        <taxon>Brenthis</taxon>
    </lineage>
</organism>
<evidence type="ECO:0000313" key="8">
    <source>
        <dbReference type="EMBL" id="CAH0722283.1"/>
    </source>
</evidence>
<protein>
    <recommendedName>
        <fullName evidence="7">Chitin-binding type-2 domain-containing protein</fullName>
    </recommendedName>
</protein>
<dbReference type="InterPro" id="IPR002557">
    <property type="entry name" value="Chitin-bd_dom"/>
</dbReference>
<dbReference type="AlphaFoldDB" id="A0A8J9ULE1"/>
<feature type="signal peptide" evidence="6">
    <location>
        <begin position="1"/>
        <end position="18"/>
    </location>
</feature>
<keyword evidence="9" id="KW-1185">Reference proteome</keyword>
<dbReference type="GO" id="GO:0008061">
    <property type="term" value="F:chitin binding"/>
    <property type="evidence" value="ECO:0007669"/>
    <property type="project" value="UniProtKB-KW"/>
</dbReference>
<evidence type="ECO:0000259" key="7">
    <source>
        <dbReference type="PROSITE" id="PS50940"/>
    </source>
</evidence>
<evidence type="ECO:0000256" key="3">
    <source>
        <dbReference type="ARBA" id="ARBA00022737"/>
    </source>
</evidence>
<dbReference type="EMBL" id="OV170223">
    <property type="protein sequence ID" value="CAH0722283.1"/>
    <property type="molecule type" value="Genomic_DNA"/>
</dbReference>
<dbReference type="SUPFAM" id="SSF57625">
    <property type="entry name" value="Invertebrate chitin-binding proteins"/>
    <property type="match status" value="2"/>
</dbReference>
<dbReference type="PANTHER" id="PTHR23301:SF0">
    <property type="entry name" value="CHITIN-BINDING TYPE-2 DOMAIN-CONTAINING PROTEIN-RELATED"/>
    <property type="match status" value="1"/>
</dbReference>
<sequence length="322" mass="35975">MRILLVVAFVAAVCGVQCASQFLGKLEKSNRQKRLLFYDDQGHLMKNFANTLYHVGPKTQENLFQWSFLNTYLNPIFPNLGRTSIAYMVPVSDAVVQQINKDPIYQNKHLYLTYLDPIVEANPLCNGKRTQIPSSNLCNNYVNCWDGWGFEQECPPGLLFSTDGFCDYPMNVNCHNRKLKNPNPLCDNDFQATVNSANCNEFFICVNSIPVRFKCPGDLAFSERLGVCDFPSRVDCNSTNEATLSPSNPQIVQLSTQASPVNAPVTPGPVVQGAPMVGDKNMAINKLEYNTQTWSSTHMAISRQDAIRQLKLGSIDEASEKK</sequence>
<name>A0A8J9ULE1_9NEOP</name>
<gene>
    <name evidence="8" type="ORF">BINO364_LOCUS8272</name>
</gene>
<dbReference type="PANTHER" id="PTHR23301">
    <property type="entry name" value="CHITIN BINDING PERITROPHIN-A"/>
    <property type="match status" value="1"/>
</dbReference>
<dbReference type="PROSITE" id="PS50940">
    <property type="entry name" value="CHIT_BIND_II"/>
    <property type="match status" value="2"/>
</dbReference>
<keyword evidence="3" id="KW-0677">Repeat</keyword>
<feature type="domain" description="Chitin-binding type-2" evidence="7">
    <location>
        <begin position="122"/>
        <end position="176"/>
    </location>
</feature>
<accession>A0A8J9ULE1</accession>
<dbReference type="OrthoDB" id="8197172at2759"/>
<dbReference type="InterPro" id="IPR036508">
    <property type="entry name" value="Chitin-bd_dom_sf"/>
</dbReference>
<dbReference type="GO" id="GO:0005576">
    <property type="term" value="C:extracellular region"/>
    <property type="evidence" value="ECO:0007669"/>
    <property type="project" value="InterPro"/>
</dbReference>
<keyword evidence="5" id="KW-0325">Glycoprotein</keyword>
<evidence type="ECO:0000256" key="2">
    <source>
        <dbReference type="ARBA" id="ARBA00022729"/>
    </source>
</evidence>
<dbReference type="Proteomes" id="UP000838878">
    <property type="component" value="Chromosome 3"/>
</dbReference>
<feature type="non-terminal residue" evidence="8">
    <location>
        <position position="322"/>
    </location>
</feature>
<evidence type="ECO:0000256" key="1">
    <source>
        <dbReference type="ARBA" id="ARBA00022669"/>
    </source>
</evidence>
<dbReference type="SMART" id="SM00494">
    <property type="entry name" value="ChtBD2"/>
    <property type="match status" value="2"/>
</dbReference>
<keyword evidence="1" id="KW-0147">Chitin-binding</keyword>
<evidence type="ECO:0000256" key="4">
    <source>
        <dbReference type="ARBA" id="ARBA00023157"/>
    </source>
</evidence>
<feature type="domain" description="Chitin-binding type-2" evidence="7">
    <location>
        <begin position="183"/>
        <end position="238"/>
    </location>
</feature>
<evidence type="ECO:0000256" key="6">
    <source>
        <dbReference type="SAM" id="SignalP"/>
    </source>
</evidence>
<dbReference type="Pfam" id="PF01607">
    <property type="entry name" value="CBM_14"/>
    <property type="match status" value="2"/>
</dbReference>
<proteinExistence type="predicted"/>
<reference evidence="8" key="1">
    <citation type="submission" date="2021-12" db="EMBL/GenBank/DDBJ databases">
        <authorList>
            <person name="Martin H S."/>
        </authorList>
    </citation>
    <scope>NUCLEOTIDE SEQUENCE</scope>
</reference>
<evidence type="ECO:0000313" key="9">
    <source>
        <dbReference type="Proteomes" id="UP000838878"/>
    </source>
</evidence>
<dbReference type="Gene3D" id="2.170.140.10">
    <property type="entry name" value="Chitin binding domain"/>
    <property type="match status" value="2"/>
</dbReference>